<evidence type="ECO:0000313" key="3">
    <source>
        <dbReference type="EMBL" id="KAJ8427213.1"/>
    </source>
</evidence>
<keyword evidence="4" id="KW-1185">Reference proteome</keyword>
<feature type="compositionally biased region" description="Polar residues" evidence="1">
    <location>
        <begin position="263"/>
        <end position="276"/>
    </location>
</feature>
<accession>A0A9Q1GW62</accession>
<keyword evidence="2" id="KW-0812">Transmembrane</keyword>
<feature type="compositionally biased region" description="Gly residues" evidence="1">
    <location>
        <begin position="213"/>
        <end position="227"/>
    </location>
</feature>
<sequence>MNNGCIEQAGVHILMKEVVVDHQVFPKCVDRESSSRASRDMAYEQMSTPAARLRAVEVELEKDRTRTKQSKVNTSWLKAAKNKMIKAFGSWVIDTNVPFTVVDSIYTNPLLETIREVGPDSFNPINLDYIFDDDGLLKLWLSEKEQPVFEGYDLNWLNLDENEVNAAIDVEDDDDPQPDASAPFRYSVDQQPQDMQSSDRNSEENLSPSSSHGGSGGGGDGGDGGANEMGASYSSRRSIDYFSDRDRDRGRGVPLEDDRRSQRSPNEQLSEPTQTYRPIRKGKEPAQPHGYPTDAMYGYTGFQEAPSSFTGPVCLLLQVAMTHMEISPTTMDIMLIALHCLILQMSHNLLGLIQVDNIQITLRSSTRGLLIMRIIIIISPHFIGVIQIRVNNLGWIQQRHLIITSNKSHMVLIRIIMTPIKILPVIHFGGDNLFWILDMGLYLTYNKITTVFYLLWTL</sequence>
<protein>
    <submittedName>
        <fullName evidence="3">Uncharacterized protein</fullName>
    </submittedName>
</protein>
<feature type="transmembrane region" description="Helical" evidence="2">
    <location>
        <begin position="411"/>
        <end position="428"/>
    </location>
</feature>
<keyword evidence="2" id="KW-0472">Membrane</keyword>
<reference evidence="3" key="1">
    <citation type="submission" date="2022-04" db="EMBL/GenBank/DDBJ databases">
        <title>Carnegiea gigantea Genome sequencing and assembly v2.</title>
        <authorList>
            <person name="Copetti D."/>
            <person name="Sanderson M.J."/>
            <person name="Burquez A."/>
            <person name="Wojciechowski M.F."/>
        </authorList>
    </citation>
    <scope>NUCLEOTIDE SEQUENCE</scope>
    <source>
        <strain evidence="3">SGP5-SGP5p</strain>
        <tissue evidence="3">Aerial part</tissue>
    </source>
</reference>
<feature type="transmembrane region" description="Helical" evidence="2">
    <location>
        <begin position="370"/>
        <end position="390"/>
    </location>
</feature>
<evidence type="ECO:0000256" key="1">
    <source>
        <dbReference type="SAM" id="MobiDB-lite"/>
    </source>
</evidence>
<comment type="caution">
    <text evidence="3">The sequence shown here is derived from an EMBL/GenBank/DDBJ whole genome shotgun (WGS) entry which is preliminary data.</text>
</comment>
<evidence type="ECO:0000313" key="4">
    <source>
        <dbReference type="Proteomes" id="UP001153076"/>
    </source>
</evidence>
<feature type="transmembrane region" description="Helical" evidence="2">
    <location>
        <begin position="434"/>
        <end position="456"/>
    </location>
</feature>
<dbReference type="EMBL" id="JAKOGI010001172">
    <property type="protein sequence ID" value="KAJ8427213.1"/>
    <property type="molecule type" value="Genomic_DNA"/>
</dbReference>
<feature type="compositionally biased region" description="Polar residues" evidence="1">
    <location>
        <begin position="188"/>
        <end position="208"/>
    </location>
</feature>
<evidence type="ECO:0000256" key="2">
    <source>
        <dbReference type="SAM" id="Phobius"/>
    </source>
</evidence>
<feature type="compositionally biased region" description="Basic and acidic residues" evidence="1">
    <location>
        <begin position="237"/>
        <end position="261"/>
    </location>
</feature>
<keyword evidence="2" id="KW-1133">Transmembrane helix</keyword>
<name>A0A9Q1GW62_9CARY</name>
<proteinExistence type="predicted"/>
<dbReference type="AlphaFoldDB" id="A0A9Q1GW62"/>
<organism evidence="3 4">
    <name type="scientific">Carnegiea gigantea</name>
    <dbReference type="NCBI Taxonomy" id="171969"/>
    <lineage>
        <taxon>Eukaryota</taxon>
        <taxon>Viridiplantae</taxon>
        <taxon>Streptophyta</taxon>
        <taxon>Embryophyta</taxon>
        <taxon>Tracheophyta</taxon>
        <taxon>Spermatophyta</taxon>
        <taxon>Magnoliopsida</taxon>
        <taxon>eudicotyledons</taxon>
        <taxon>Gunneridae</taxon>
        <taxon>Pentapetalae</taxon>
        <taxon>Caryophyllales</taxon>
        <taxon>Cactineae</taxon>
        <taxon>Cactaceae</taxon>
        <taxon>Cactoideae</taxon>
        <taxon>Echinocereeae</taxon>
        <taxon>Carnegiea</taxon>
    </lineage>
</organism>
<feature type="region of interest" description="Disordered" evidence="1">
    <location>
        <begin position="170"/>
        <end position="291"/>
    </location>
</feature>
<dbReference type="OrthoDB" id="1712796at2759"/>
<dbReference type="Proteomes" id="UP001153076">
    <property type="component" value="Unassembled WGS sequence"/>
</dbReference>
<gene>
    <name evidence="3" type="ORF">Cgig2_028269</name>
</gene>